<comment type="caution">
    <text evidence="5">The sequence shown here is derived from an EMBL/GenBank/DDBJ whole genome shotgun (WGS) entry which is preliminary data.</text>
</comment>
<keyword evidence="2" id="KW-0507">mRNA processing</keyword>
<reference evidence="5 6" key="1">
    <citation type="journal article" date="2022" name="Nat. Plants">
        <title>Genomes of leafy and leafless Platanthera orchids illuminate the evolution of mycoheterotrophy.</title>
        <authorList>
            <person name="Li M.H."/>
            <person name="Liu K.W."/>
            <person name="Li Z."/>
            <person name="Lu H.C."/>
            <person name="Ye Q.L."/>
            <person name="Zhang D."/>
            <person name="Wang J.Y."/>
            <person name="Li Y.F."/>
            <person name="Zhong Z.M."/>
            <person name="Liu X."/>
            <person name="Yu X."/>
            <person name="Liu D.K."/>
            <person name="Tu X.D."/>
            <person name="Liu B."/>
            <person name="Hao Y."/>
            <person name="Liao X.Y."/>
            <person name="Jiang Y.T."/>
            <person name="Sun W.H."/>
            <person name="Chen J."/>
            <person name="Chen Y.Q."/>
            <person name="Ai Y."/>
            <person name="Zhai J.W."/>
            <person name="Wu S.S."/>
            <person name="Zhou Z."/>
            <person name="Hsiao Y.Y."/>
            <person name="Wu W.L."/>
            <person name="Chen Y.Y."/>
            <person name="Lin Y.F."/>
            <person name="Hsu J.L."/>
            <person name="Li C.Y."/>
            <person name="Wang Z.W."/>
            <person name="Zhao X."/>
            <person name="Zhong W.Y."/>
            <person name="Ma X.K."/>
            <person name="Ma L."/>
            <person name="Huang J."/>
            <person name="Chen G.Z."/>
            <person name="Huang M.Z."/>
            <person name="Huang L."/>
            <person name="Peng D.H."/>
            <person name="Luo Y.B."/>
            <person name="Zou S.Q."/>
            <person name="Chen S.P."/>
            <person name="Lan S."/>
            <person name="Tsai W.C."/>
            <person name="Van de Peer Y."/>
            <person name="Liu Z.J."/>
        </authorList>
    </citation>
    <scope>NUCLEOTIDE SEQUENCE [LARGE SCALE GENOMIC DNA]</scope>
    <source>
        <strain evidence="5">Lor288</strain>
    </source>
</reference>
<dbReference type="InterPro" id="IPR036875">
    <property type="entry name" value="Znf_CCHC_sf"/>
</dbReference>
<dbReference type="Pfam" id="PF16275">
    <property type="entry name" value="SF1-HH"/>
    <property type="match status" value="1"/>
</dbReference>
<feature type="compositionally biased region" description="Basic and acidic residues" evidence="3">
    <location>
        <begin position="7"/>
        <end position="38"/>
    </location>
</feature>
<keyword evidence="2" id="KW-0863">Zinc-finger</keyword>
<keyword evidence="2" id="KW-0539">Nucleus</keyword>
<feature type="domain" description="Splicing factor 1 helix-hairpin" evidence="4">
    <location>
        <begin position="74"/>
        <end position="183"/>
    </location>
</feature>
<keyword evidence="2" id="KW-0508">mRNA splicing</keyword>
<dbReference type="InterPro" id="IPR036612">
    <property type="entry name" value="KH_dom_type_1_sf"/>
</dbReference>
<sequence length="377" mass="42834">MSNPPTPREEETAEPKSWRGCRQKQERGVGHELQKRETGVSIERNRERLLRWGRRDEQSAAPAEVMVQALDAKRKSRWAEDDPLPVIQLPDFMKDFTADLDPDVQTLNILLLEIIRKLQSGLPLDDRPECARSPSPESIYDNLRIRINTWEYRAREKLMKERQEIISKLIQKNPTFRPPADYRAKIVIRGKGSVKEGRLQQNRDINPDPSENEDLHVFVEAETQDALDKTVGMVEKLMHPVVEGLNKHKRQQLRELAALKGTIKEDEFCSLCSKQGHRQYACPARTSTFKSDVLCNICGDGGNPTIDCPMKGSGKKMDDEYQNYLAELGGSGHQSFMKQSPTLSIQGSNPGINLSSVTLGIFSHNFMLAVSLFRNRV</sequence>
<dbReference type="SUPFAM" id="SSF57756">
    <property type="entry name" value="Retrovirus zinc finger-like domains"/>
    <property type="match status" value="1"/>
</dbReference>
<dbReference type="Gene3D" id="3.30.1370.10">
    <property type="entry name" value="K Homology domain, type 1"/>
    <property type="match status" value="1"/>
</dbReference>
<dbReference type="InterPro" id="IPR045071">
    <property type="entry name" value="BBP-like"/>
</dbReference>
<dbReference type="Gene3D" id="6.10.140.1790">
    <property type="match status" value="1"/>
</dbReference>
<comment type="function">
    <text evidence="2">Necessary for the splicing of pre-mRNA. Has a role in the recognition of the branch site (5'-UACUAAC-3'), the pyrimidine tract and the 3'-splice site at the 3'-end of introns.</text>
</comment>
<dbReference type="PANTHER" id="PTHR11208">
    <property type="entry name" value="RNA-BINDING PROTEIN RELATED"/>
    <property type="match status" value="1"/>
</dbReference>
<dbReference type="SUPFAM" id="SSF54791">
    <property type="entry name" value="Eukaryotic type KH-domain (KH-domain type I)"/>
    <property type="match status" value="1"/>
</dbReference>
<evidence type="ECO:0000256" key="1">
    <source>
        <dbReference type="ARBA" id="ARBA00022723"/>
    </source>
</evidence>
<feature type="region of interest" description="Disordered" evidence="3">
    <location>
        <begin position="1"/>
        <end position="38"/>
    </location>
</feature>
<evidence type="ECO:0000256" key="2">
    <source>
        <dbReference type="RuleBase" id="RU367126"/>
    </source>
</evidence>
<organism evidence="5 6">
    <name type="scientific">Platanthera guangdongensis</name>
    <dbReference type="NCBI Taxonomy" id="2320717"/>
    <lineage>
        <taxon>Eukaryota</taxon>
        <taxon>Viridiplantae</taxon>
        <taxon>Streptophyta</taxon>
        <taxon>Embryophyta</taxon>
        <taxon>Tracheophyta</taxon>
        <taxon>Spermatophyta</taxon>
        <taxon>Magnoliopsida</taxon>
        <taxon>Liliopsida</taxon>
        <taxon>Asparagales</taxon>
        <taxon>Orchidaceae</taxon>
        <taxon>Orchidoideae</taxon>
        <taxon>Orchideae</taxon>
        <taxon>Orchidinae</taxon>
        <taxon>Platanthera</taxon>
    </lineage>
</organism>
<proteinExistence type="inferred from homology"/>
<gene>
    <name evidence="5" type="ORF">KSP40_PGU000441</name>
</gene>
<comment type="similarity">
    <text evidence="2">Belongs to the BBP/SF1 family.</text>
</comment>
<dbReference type="InterPro" id="IPR047086">
    <property type="entry name" value="SF1-HH_sf"/>
</dbReference>
<dbReference type="Proteomes" id="UP001412067">
    <property type="component" value="Unassembled WGS sequence"/>
</dbReference>
<dbReference type="PANTHER" id="PTHR11208:SF45">
    <property type="entry name" value="SPLICING FACTOR 1"/>
    <property type="match status" value="1"/>
</dbReference>
<protein>
    <recommendedName>
        <fullName evidence="2">Branchpoint-bridging protein</fullName>
    </recommendedName>
</protein>
<evidence type="ECO:0000259" key="4">
    <source>
        <dbReference type="Pfam" id="PF16275"/>
    </source>
</evidence>
<comment type="subcellular location">
    <subcellularLocation>
        <location evidence="2">Nucleus</location>
    </subcellularLocation>
</comment>
<keyword evidence="6" id="KW-1185">Reference proteome</keyword>
<keyword evidence="2" id="KW-0862">Zinc</keyword>
<keyword evidence="1 2" id="KW-0479">Metal-binding</keyword>
<name>A0ABR2MG36_9ASPA</name>
<evidence type="ECO:0000313" key="6">
    <source>
        <dbReference type="Proteomes" id="UP001412067"/>
    </source>
</evidence>
<dbReference type="InterPro" id="IPR032570">
    <property type="entry name" value="SF1-HH"/>
</dbReference>
<evidence type="ECO:0000256" key="3">
    <source>
        <dbReference type="SAM" id="MobiDB-lite"/>
    </source>
</evidence>
<evidence type="ECO:0000313" key="5">
    <source>
        <dbReference type="EMBL" id="KAK8962925.1"/>
    </source>
</evidence>
<accession>A0ABR2MG36</accession>
<dbReference type="Gene3D" id="4.10.60.10">
    <property type="entry name" value="Zinc finger, CCHC-type"/>
    <property type="match status" value="1"/>
</dbReference>
<keyword evidence="2" id="KW-0747">Spliceosome</keyword>
<dbReference type="EMBL" id="JBBWWR010000008">
    <property type="protein sequence ID" value="KAK8962925.1"/>
    <property type="molecule type" value="Genomic_DNA"/>
</dbReference>